<reference evidence="1" key="1">
    <citation type="submission" date="2021-06" db="EMBL/GenBank/DDBJ databases">
        <authorList>
            <person name="Kallberg Y."/>
            <person name="Tangrot J."/>
            <person name="Rosling A."/>
        </authorList>
    </citation>
    <scope>NUCLEOTIDE SEQUENCE</scope>
    <source>
        <strain evidence="1">MA461A</strain>
    </source>
</reference>
<sequence>MVNQLIHLEKCDAIYKNISLHIVESVLKQVLDYMSRKIKDENQDIYRDITLSASKKTLQQVSKLGYSTVFATNSQEAVRLINSEFKILNDAYS</sequence>
<comment type="caution">
    <text evidence="1">The sequence shown here is derived from an EMBL/GenBank/DDBJ whole genome shotgun (WGS) entry which is preliminary data.</text>
</comment>
<keyword evidence="2" id="KW-1185">Reference proteome</keyword>
<gene>
    <name evidence="1" type="ORF">RPERSI_LOCUS31396</name>
</gene>
<dbReference type="Proteomes" id="UP000789920">
    <property type="component" value="Unassembled WGS sequence"/>
</dbReference>
<accession>A0ACA9SLA9</accession>
<feature type="non-terminal residue" evidence="1">
    <location>
        <position position="93"/>
    </location>
</feature>
<name>A0ACA9SLA9_9GLOM</name>
<proteinExistence type="predicted"/>
<evidence type="ECO:0000313" key="2">
    <source>
        <dbReference type="Proteomes" id="UP000789920"/>
    </source>
</evidence>
<dbReference type="EMBL" id="CAJVQC010126413">
    <property type="protein sequence ID" value="CAG8840341.1"/>
    <property type="molecule type" value="Genomic_DNA"/>
</dbReference>
<protein>
    <submittedName>
        <fullName evidence="1">1822_t:CDS:1</fullName>
    </submittedName>
</protein>
<evidence type="ECO:0000313" key="1">
    <source>
        <dbReference type="EMBL" id="CAG8840341.1"/>
    </source>
</evidence>
<organism evidence="1 2">
    <name type="scientific">Racocetra persica</name>
    <dbReference type="NCBI Taxonomy" id="160502"/>
    <lineage>
        <taxon>Eukaryota</taxon>
        <taxon>Fungi</taxon>
        <taxon>Fungi incertae sedis</taxon>
        <taxon>Mucoromycota</taxon>
        <taxon>Glomeromycotina</taxon>
        <taxon>Glomeromycetes</taxon>
        <taxon>Diversisporales</taxon>
        <taxon>Gigasporaceae</taxon>
        <taxon>Racocetra</taxon>
    </lineage>
</organism>